<dbReference type="EMBL" id="KZ305079">
    <property type="protein sequence ID" value="PIA29134.1"/>
    <property type="molecule type" value="Genomic_DNA"/>
</dbReference>
<dbReference type="PANTHER" id="PTHR14614">
    <property type="entry name" value="HEPATOCELLULAR CARCINOMA-ASSOCIATED ANTIGEN"/>
    <property type="match status" value="1"/>
</dbReference>
<sequence length="312" mass="35045">MEADRLNCPHTSAIKLEVLGFELQFSQDPNSKHLGTTVWDASMVFVKYLERNCRKGRFCPSKLKGKRVIELGAGCGVAGFGMALLGCDVVSTDQVEVLPLLMRNVERNTSRITQSNLDSGSFGSIQVAELDWGNQEHIKAVGSPFDYIIGTDVVYAEHLLDPLLQTMFSLSGPKTTILLGYEIRNTIVHEQMLSMWKNNFELKTVPRTKMDNKYQHESIHLYIMESKNRWGCSEIGTTAHEQQNEELESMEKHENTDEGESCHGAEELEDRGGKEAHEVDSRVGISNGDLSDWQARRYGSMAARLLCDIKIT</sequence>
<organism evidence="2 3">
    <name type="scientific">Aquilegia coerulea</name>
    <name type="common">Rocky mountain columbine</name>
    <dbReference type="NCBI Taxonomy" id="218851"/>
    <lineage>
        <taxon>Eukaryota</taxon>
        <taxon>Viridiplantae</taxon>
        <taxon>Streptophyta</taxon>
        <taxon>Embryophyta</taxon>
        <taxon>Tracheophyta</taxon>
        <taxon>Spermatophyta</taxon>
        <taxon>Magnoliopsida</taxon>
        <taxon>Ranunculales</taxon>
        <taxon>Ranunculaceae</taxon>
        <taxon>Thalictroideae</taxon>
        <taxon>Aquilegia</taxon>
    </lineage>
</organism>
<dbReference type="CDD" id="cd02440">
    <property type="entry name" value="AdoMet_MTases"/>
    <property type="match status" value="1"/>
</dbReference>
<dbReference type="OrthoDB" id="413520at2759"/>
<reference evidence="2 3" key="1">
    <citation type="submission" date="2017-09" db="EMBL/GenBank/DDBJ databases">
        <title>WGS assembly of Aquilegia coerulea Goldsmith.</title>
        <authorList>
            <person name="Hodges S."/>
            <person name="Kramer E."/>
            <person name="Nordborg M."/>
            <person name="Tomkins J."/>
            <person name="Borevitz J."/>
            <person name="Derieg N."/>
            <person name="Yan J."/>
            <person name="Mihaltcheva S."/>
            <person name="Hayes R.D."/>
            <person name="Rokhsar D."/>
        </authorList>
    </citation>
    <scope>NUCLEOTIDE SEQUENCE [LARGE SCALE GENOMIC DNA]</scope>
    <source>
        <strain evidence="3">cv. Goldsmith</strain>
    </source>
</reference>
<dbReference type="Pfam" id="PF10294">
    <property type="entry name" value="Methyltransf_16"/>
    <property type="match status" value="1"/>
</dbReference>
<dbReference type="AlphaFoldDB" id="A0A2G5CCZ8"/>
<proteinExistence type="predicted"/>
<feature type="region of interest" description="Disordered" evidence="1">
    <location>
        <begin position="241"/>
        <end position="263"/>
    </location>
</feature>
<feature type="compositionally biased region" description="Basic and acidic residues" evidence="1">
    <location>
        <begin position="249"/>
        <end position="263"/>
    </location>
</feature>
<evidence type="ECO:0000256" key="1">
    <source>
        <dbReference type="SAM" id="MobiDB-lite"/>
    </source>
</evidence>
<dbReference type="STRING" id="218851.A0A2G5CCZ8"/>
<evidence type="ECO:0000313" key="3">
    <source>
        <dbReference type="Proteomes" id="UP000230069"/>
    </source>
</evidence>
<dbReference type="EMBL" id="KZ305079">
    <property type="protein sequence ID" value="PIA29135.1"/>
    <property type="molecule type" value="Genomic_DNA"/>
</dbReference>
<dbReference type="Gene3D" id="3.40.50.150">
    <property type="entry name" value="Vaccinia Virus protein VP39"/>
    <property type="match status" value="1"/>
</dbReference>
<name>A0A2G5CCZ8_AQUCA</name>
<dbReference type="PANTHER" id="PTHR14614:SF98">
    <property type="entry name" value="S-ADENOSYL-L-METHIONINE-DEPENDENT METHYLTRANSFERASES SUPERFAMILY PROTEIN"/>
    <property type="match status" value="1"/>
</dbReference>
<keyword evidence="3" id="KW-1185">Reference proteome</keyword>
<dbReference type="Proteomes" id="UP000230069">
    <property type="component" value="Unassembled WGS sequence"/>
</dbReference>
<dbReference type="SUPFAM" id="SSF53335">
    <property type="entry name" value="S-adenosyl-L-methionine-dependent methyltransferases"/>
    <property type="match status" value="1"/>
</dbReference>
<dbReference type="InterPro" id="IPR019410">
    <property type="entry name" value="Methyltransf_16"/>
</dbReference>
<evidence type="ECO:0000313" key="2">
    <source>
        <dbReference type="EMBL" id="PIA29134.1"/>
    </source>
</evidence>
<protein>
    <submittedName>
        <fullName evidence="2">Uncharacterized protein</fullName>
    </submittedName>
</protein>
<gene>
    <name evidence="2" type="ORF">AQUCO_06200016v1</name>
</gene>
<dbReference type="FunCoup" id="A0A2G5CCZ8">
    <property type="interactions" value="2698"/>
</dbReference>
<dbReference type="InterPro" id="IPR029063">
    <property type="entry name" value="SAM-dependent_MTases_sf"/>
</dbReference>
<accession>A0A2G5CCZ8</accession>